<dbReference type="Gene3D" id="2.115.10.20">
    <property type="entry name" value="Glycosyl hydrolase domain, family 43"/>
    <property type="match status" value="1"/>
</dbReference>
<dbReference type="SUPFAM" id="SSF75005">
    <property type="entry name" value="Arabinanase/levansucrase/invertase"/>
    <property type="match status" value="1"/>
</dbReference>
<evidence type="ECO:0000256" key="4">
    <source>
        <dbReference type="RuleBase" id="RU361187"/>
    </source>
</evidence>
<name>A0ABV1F072_9BACI</name>
<dbReference type="Gene3D" id="2.60.120.200">
    <property type="match status" value="1"/>
</dbReference>
<evidence type="ECO:0000259" key="5">
    <source>
        <dbReference type="Pfam" id="PF17851"/>
    </source>
</evidence>
<accession>A0ABV1F072</accession>
<dbReference type="InterPro" id="IPR051795">
    <property type="entry name" value="Glycosyl_Hydrlase_43"/>
</dbReference>
<reference evidence="6 7" key="1">
    <citation type="submission" date="2024-03" db="EMBL/GenBank/DDBJ databases">
        <title>Human intestinal bacterial collection.</title>
        <authorList>
            <person name="Pauvert C."/>
            <person name="Hitch T.C.A."/>
            <person name="Clavel T."/>
        </authorList>
    </citation>
    <scope>NUCLEOTIDE SEQUENCE [LARGE SCALE GENOMIC DNA]</scope>
    <source>
        <strain evidence="6 7">CLA-SR-H024</strain>
    </source>
</reference>
<dbReference type="GO" id="GO:0016787">
    <property type="term" value="F:hydrolase activity"/>
    <property type="evidence" value="ECO:0007669"/>
    <property type="project" value="UniProtKB-KW"/>
</dbReference>
<dbReference type="InterPro" id="IPR006710">
    <property type="entry name" value="Glyco_hydro_43"/>
</dbReference>
<evidence type="ECO:0000256" key="3">
    <source>
        <dbReference type="ARBA" id="ARBA00023295"/>
    </source>
</evidence>
<dbReference type="CDD" id="cd18617">
    <property type="entry name" value="GH43_XynB-like"/>
    <property type="match status" value="1"/>
</dbReference>
<evidence type="ECO:0000256" key="2">
    <source>
        <dbReference type="ARBA" id="ARBA00022801"/>
    </source>
</evidence>
<sequence>MQTFQNPIVKGFSPDPSICVVGDDYYLVTSTFSYFPGVPIYHSKDLVNWELIGNILERESQLPLADVTHSQGIFAPSIRYNNGTFYMITTNVPKGGNFIVTATDPRGPWSDPYYLDGAEGIDPSLFFDTDGKCYYVGTRPNPKGVRYNGDWEVWLQELDLSSMKLVGVSTKLWKGALRDAIWPEGPHLYKRNGYYYLMIAEGGTGFDHCVTIARSKKVDGPYIGNPCNPILTHRHLGSNYPVRNVGHGDLVETSDGSWYMTCLASRVFEGYSNLGRETFLAEVIWENDWPVVNPGVGKLEQVQEHKLPLSPVESLNPQIQLDQPLDKRLLFLRNPNMEKYAFDERDGWLRIYASQHTIADIASPSYIGVRQQSMWYTLTTKLDFVPQHNGDEAGLVILQNDRYSIRFVAGLFDGQRELRVITNYDGEDRLEARVVEDSNSLILNIKGDCQNLHFYYSKDGKDIEVAKNIDAHFLSTEIAGGFVGCTMGVYVTSKVDVTNSCYADFQWLKQINMEAESHETKKVKLHE</sequence>
<evidence type="ECO:0000313" key="6">
    <source>
        <dbReference type="EMBL" id="MEQ2466777.1"/>
    </source>
</evidence>
<keyword evidence="7" id="KW-1185">Reference proteome</keyword>
<dbReference type="PANTHER" id="PTHR42812:SF12">
    <property type="entry name" value="BETA-XYLOSIDASE-RELATED"/>
    <property type="match status" value="1"/>
</dbReference>
<dbReference type="InterPro" id="IPR023296">
    <property type="entry name" value="Glyco_hydro_beta-prop_sf"/>
</dbReference>
<gene>
    <name evidence="6" type="ORF">WMO63_14040</name>
</gene>
<organism evidence="6 7">
    <name type="scientific">Niallia hominis</name>
    <dbReference type="NCBI Taxonomy" id="3133173"/>
    <lineage>
        <taxon>Bacteria</taxon>
        <taxon>Bacillati</taxon>
        <taxon>Bacillota</taxon>
        <taxon>Bacilli</taxon>
        <taxon>Bacillales</taxon>
        <taxon>Bacillaceae</taxon>
        <taxon>Niallia</taxon>
    </lineage>
</organism>
<dbReference type="SUPFAM" id="SSF49899">
    <property type="entry name" value="Concanavalin A-like lectins/glucanases"/>
    <property type="match status" value="1"/>
</dbReference>
<comment type="similarity">
    <text evidence="1 4">Belongs to the glycosyl hydrolase 43 family.</text>
</comment>
<evidence type="ECO:0000313" key="7">
    <source>
        <dbReference type="Proteomes" id="UP001465426"/>
    </source>
</evidence>
<keyword evidence="3 4" id="KW-0326">Glycosidase</keyword>
<dbReference type="InterPro" id="IPR013320">
    <property type="entry name" value="ConA-like_dom_sf"/>
</dbReference>
<feature type="domain" description="Beta-xylosidase C-terminal Concanavalin A-like" evidence="5">
    <location>
        <begin position="324"/>
        <end position="508"/>
    </location>
</feature>
<dbReference type="InterPro" id="IPR041542">
    <property type="entry name" value="GH43_C2"/>
</dbReference>
<dbReference type="PANTHER" id="PTHR42812">
    <property type="entry name" value="BETA-XYLOSIDASE"/>
    <property type="match status" value="1"/>
</dbReference>
<proteinExistence type="inferred from homology"/>
<protein>
    <submittedName>
        <fullName evidence="6">Glycoside hydrolase family 43 protein</fullName>
    </submittedName>
</protein>
<keyword evidence="2 4" id="KW-0378">Hydrolase</keyword>
<dbReference type="RefSeq" id="WP_349204978.1">
    <property type="nucleotide sequence ID" value="NZ_JBBMFN010000034.1"/>
</dbReference>
<dbReference type="Pfam" id="PF17851">
    <property type="entry name" value="GH43_C2"/>
    <property type="match status" value="1"/>
</dbReference>
<dbReference type="Pfam" id="PF04616">
    <property type="entry name" value="Glyco_hydro_43"/>
    <property type="match status" value="1"/>
</dbReference>
<dbReference type="EMBL" id="JBBMFN010000034">
    <property type="protein sequence ID" value="MEQ2466777.1"/>
    <property type="molecule type" value="Genomic_DNA"/>
</dbReference>
<dbReference type="Proteomes" id="UP001465426">
    <property type="component" value="Unassembled WGS sequence"/>
</dbReference>
<evidence type="ECO:0000256" key="1">
    <source>
        <dbReference type="ARBA" id="ARBA00009865"/>
    </source>
</evidence>
<comment type="caution">
    <text evidence="6">The sequence shown here is derived from an EMBL/GenBank/DDBJ whole genome shotgun (WGS) entry which is preliminary data.</text>
</comment>